<evidence type="ECO:0000313" key="2">
    <source>
        <dbReference type="EMBL" id="TNV84212.1"/>
    </source>
</evidence>
<feature type="compositionally biased region" description="Basic and acidic residues" evidence="1">
    <location>
        <begin position="157"/>
        <end position="166"/>
    </location>
</feature>
<comment type="caution">
    <text evidence="2">The sequence shown here is derived from an EMBL/GenBank/DDBJ whole genome shotgun (WGS) entry which is preliminary data.</text>
</comment>
<organism evidence="2 3">
    <name type="scientific">Halteria grandinella</name>
    <dbReference type="NCBI Taxonomy" id="5974"/>
    <lineage>
        <taxon>Eukaryota</taxon>
        <taxon>Sar</taxon>
        <taxon>Alveolata</taxon>
        <taxon>Ciliophora</taxon>
        <taxon>Intramacronucleata</taxon>
        <taxon>Spirotrichea</taxon>
        <taxon>Stichotrichia</taxon>
        <taxon>Sporadotrichida</taxon>
        <taxon>Halteriidae</taxon>
        <taxon>Halteria</taxon>
    </lineage>
</organism>
<keyword evidence="3" id="KW-1185">Reference proteome</keyword>
<accession>A0A8J8T6G3</accession>
<protein>
    <submittedName>
        <fullName evidence="2">Uncharacterized protein</fullName>
    </submittedName>
</protein>
<feature type="region of interest" description="Disordered" evidence="1">
    <location>
        <begin position="97"/>
        <end position="123"/>
    </location>
</feature>
<gene>
    <name evidence="2" type="ORF">FGO68_gene6245</name>
</gene>
<dbReference type="EMBL" id="RRYP01003027">
    <property type="protein sequence ID" value="TNV84212.1"/>
    <property type="molecule type" value="Genomic_DNA"/>
</dbReference>
<dbReference type="Proteomes" id="UP000785679">
    <property type="component" value="Unassembled WGS sequence"/>
</dbReference>
<feature type="compositionally biased region" description="Basic and acidic residues" evidence="1">
    <location>
        <begin position="104"/>
        <end position="114"/>
    </location>
</feature>
<feature type="compositionally biased region" description="Basic and acidic residues" evidence="1">
    <location>
        <begin position="182"/>
        <end position="198"/>
    </location>
</feature>
<reference evidence="2" key="1">
    <citation type="submission" date="2019-06" db="EMBL/GenBank/DDBJ databases">
        <authorList>
            <person name="Zheng W."/>
        </authorList>
    </citation>
    <scope>NUCLEOTIDE SEQUENCE</scope>
    <source>
        <strain evidence="2">QDHG01</strain>
    </source>
</reference>
<dbReference type="AlphaFoldDB" id="A0A8J8T6G3"/>
<sequence>MHKSKSKLPKPAASKLSNPQEDDQHTPIINQGAEIDSSAPELVTGSKPKKKRKSDYPKKSTFSKRKIDVERIEKIEDIQSEAQTAGEKFVNIVKKKLIKKKSKKESEPNIKDQNEMSDGDEPCSILAKQASLISLKSKKRISAQDQASLKLMPHHSQIQEESKESEQPNSGLNGIKSPSKGGGEENFQRKDSMTPDQIKNKDVQRILLSQISEHLDADFVHLQCCEFFSSGIDPRYIKLREAKFAMEGFDPIHEKSEQLDPGEYLDNLQQDIIMVNASIIGQMPLLRLNDNKIK</sequence>
<feature type="region of interest" description="Disordered" evidence="1">
    <location>
        <begin position="152"/>
        <end position="198"/>
    </location>
</feature>
<name>A0A8J8T6G3_HALGN</name>
<feature type="region of interest" description="Disordered" evidence="1">
    <location>
        <begin position="1"/>
        <end position="66"/>
    </location>
</feature>
<evidence type="ECO:0000313" key="3">
    <source>
        <dbReference type="Proteomes" id="UP000785679"/>
    </source>
</evidence>
<proteinExistence type="predicted"/>
<evidence type="ECO:0000256" key="1">
    <source>
        <dbReference type="SAM" id="MobiDB-lite"/>
    </source>
</evidence>